<reference evidence="2" key="1">
    <citation type="submission" date="2020-03" db="EMBL/GenBank/DDBJ databases">
        <title>A high-quality chromosome-level genome assembly of a woody plant with both climbing and erect habits, Rhamnella rubrinervis.</title>
        <authorList>
            <person name="Lu Z."/>
            <person name="Yang Y."/>
            <person name="Zhu X."/>
            <person name="Sun Y."/>
        </authorList>
    </citation>
    <scope>NUCLEOTIDE SEQUENCE</scope>
    <source>
        <strain evidence="2">BYM</strain>
        <tissue evidence="2">Leaf</tissue>
    </source>
</reference>
<dbReference type="AlphaFoldDB" id="A0A8K0HGW4"/>
<evidence type="ECO:0000313" key="2">
    <source>
        <dbReference type="EMBL" id="KAF3452216.1"/>
    </source>
</evidence>
<organism evidence="2 3">
    <name type="scientific">Rhamnella rubrinervis</name>
    <dbReference type="NCBI Taxonomy" id="2594499"/>
    <lineage>
        <taxon>Eukaryota</taxon>
        <taxon>Viridiplantae</taxon>
        <taxon>Streptophyta</taxon>
        <taxon>Embryophyta</taxon>
        <taxon>Tracheophyta</taxon>
        <taxon>Spermatophyta</taxon>
        <taxon>Magnoliopsida</taxon>
        <taxon>eudicotyledons</taxon>
        <taxon>Gunneridae</taxon>
        <taxon>Pentapetalae</taxon>
        <taxon>rosids</taxon>
        <taxon>fabids</taxon>
        <taxon>Rosales</taxon>
        <taxon>Rhamnaceae</taxon>
        <taxon>rhamnoid group</taxon>
        <taxon>Rhamneae</taxon>
        <taxon>Rhamnella</taxon>
    </lineage>
</organism>
<accession>A0A8K0HGW4</accession>
<feature type="compositionally biased region" description="Basic and acidic residues" evidence="1">
    <location>
        <begin position="84"/>
        <end position="98"/>
    </location>
</feature>
<proteinExistence type="predicted"/>
<evidence type="ECO:0000313" key="3">
    <source>
        <dbReference type="Proteomes" id="UP000796880"/>
    </source>
</evidence>
<protein>
    <submittedName>
        <fullName evidence="2">Uncharacterized protein</fullName>
    </submittedName>
</protein>
<feature type="region of interest" description="Disordered" evidence="1">
    <location>
        <begin position="74"/>
        <end position="101"/>
    </location>
</feature>
<comment type="caution">
    <text evidence="2">The sequence shown here is derived from an EMBL/GenBank/DDBJ whole genome shotgun (WGS) entry which is preliminary data.</text>
</comment>
<sequence>MLWLWRRGLPPPDRGRSRGRRSHLRRVCRLKEEGRQLKFQRKNRKSRVVPNGILLRSIARFCVLRSQNAERLGEGRSGLVGPESHGRGRLSEKRKEDTGATIESYESRTAHFLYLLRLQGEQLSLQHSVFATAPAGWCIGLTVIGPRSMTLRLERPISRDTLRVAFPFIKSV</sequence>
<name>A0A8K0HGW4_9ROSA</name>
<evidence type="ECO:0000256" key="1">
    <source>
        <dbReference type="SAM" id="MobiDB-lite"/>
    </source>
</evidence>
<dbReference type="Proteomes" id="UP000796880">
    <property type="component" value="Unassembled WGS sequence"/>
</dbReference>
<keyword evidence="3" id="KW-1185">Reference proteome</keyword>
<gene>
    <name evidence="2" type="ORF">FNV43_RR08314</name>
</gene>
<dbReference type="EMBL" id="VOIH02000003">
    <property type="protein sequence ID" value="KAF3452216.1"/>
    <property type="molecule type" value="Genomic_DNA"/>
</dbReference>